<gene>
    <name evidence="2" type="ORF">TGDOM2_243940</name>
</gene>
<accession>A0A086JLY8</accession>
<name>A0A086JLY8_TOXGO</name>
<comment type="caution">
    <text evidence="2">The sequence shown here is derived from an EMBL/GenBank/DDBJ whole genome shotgun (WGS) entry which is preliminary data.</text>
</comment>
<reference evidence="2 3" key="1">
    <citation type="submission" date="2014-02" db="EMBL/GenBank/DDBJ databases">
        <authorList>
            <person name="Sibley D."/>
            <person name="Venepally P."/>
            <person name="Karamycheva S."/>
            <person name="Hadjithomas M."/>
            <person name="Khan A."/>
            <person name="Brunk B."/>
            <person name="Roos D."/>
            <person name="Caler E."/>
            <person name="Lorenzi H."/>
        </authorList>
    </citation>
    <scope>NUCLEOTIDE SEQUENCE [LARGE SCALE GENOMIC DNA]</scope>
    <source>
        <strain evidence="2 3">GAB2-2007-GAL-DOM2</strain>
    </source>
</reference>
<dbReference type="Proteomes" id="UP000028837">
    <property type="component" value="Unassembled WGS sequence"/>
</dbReference>
<protein>
    <submittedName>
        <fullName evidence="2">Uncharacterized protein</fullName>
    </submittedName>
</protein>
<dbReference type="EMBL" id="AHZU02001357">
    <property type="protein sequence ID" value="KFG33156.1"/>
    <property type="molecule type" value="Genomic_DNA"/>
</dbReference>
<evidence type="ECO:0000256" key="1">
    <source>
        <dbReference type="SAM" id="SignalP"/>
    </source>
</evidence>
<organism evidence="2 3">
    <name type="scientific">Toxoplasma gondii GAB2-2007-GAL-DOM2</name>
    <dbReference type="NCBI Taxonomy" id="1130820"/>
    <lineage>
        <taxon>Eukaryota</taxon>
        <taxon>Sar</taxon>
        <taxon>Alveolata</taxon>
        <taxon>Apicomplexa</taxon>
        <taxon>Conoidasida</taxon>
        <taxon>Coccidia</taxon>
        <taxon>Eucoccidiorida</taxon>
        <taxon>Eimeriorina</taxon>
        <taxon>Sarcocystidae</taxon>
        <taxon>Toxoplasma</taxon>
    </lineage>
</organism>
<keyword evidence="1" id="KW-0732">Signal</keyword>
<dbReference type="VEuPathDB" id="ToxoDB:TGDOM2_243940"/>
<feature type="chain" id="PRO_5001808415" evidence="1">
    <location>
        <begin position="19"/>
        <end position="128"/>
    </location>
</feature>
<dbReference type="AlphaFoldDB" id="A0A086JLY8"/>
<dbReference type="OrthoDB" id="332775at2759"/>
<proteinExistence type="predicted"/>
<evidence type="ECO:0000313" key="2">
    <source>
        <dbReference type="EMBL" id="KFG33156.1"/>
    </source>
</evidence>
<feature type="signal peptide" evidence="1">
    <location>
        <begin position="1"/>
        <end position="18"/>
    </location>
</feature>
<evidence type="ECO:0000313" key="3">
    <source>
        <dbReference type="Proteomes" id="UP000028837"/>
    </source>
</evidence>
<sequence length="128" mass="13673">MKLSAAIVFGSLIGFAAASESVPSTSGDEKKTAADIEQTLQLGEEKLRGRLGEDMKVLEDLIRNLVEAFASKFGVEQKELAEVAQRALENPHIADEEGLKTALESLATGGFDLSNLEQILQGLKTDGI</sequence>